<evidence type="ECO:0000313" key="1">
    <source>
        <dbReference type="EMBL" id="GAI07933.1"/>
    </source>
</evidence>
<dbReference type="EMBL" id="BARV01006094">
    <property type="protein sequence ID" value="GAI07933.1"/>
    <property type="molecule type" value="Genomic_DNA"/>
</dbReference>
<reference evidence="1" key="1">
    <citation type="journal article" date="2014" name="Front. Microbiol.">
        <title>High frequency of phylogenetically diverse reductive dehalogenase-homologous genes in deep subseafloor sedimentary metagenomes.</title>
        <authorList>
            <person name="Kawai M."/>
            <person name="Futagami T."/>
            <person name="Toyoda A."/>
            <person name="Takaki Y."/>
            <person name="Nishi S."/>
            <person name="Hori S."/>
            <person name="Arai W."/>
            <person name="Tsubouchi T."/>
            <person name="Morono Y."/>
            <person name="Uchiyama I."/>
            <person name="Ito T."/>
            <person name="Fujiyama A."/>
            <person name="Inagaki F."/>
            <person name="Takami H."/>
        </authorList>
    </citation>
    <scope>NUCLEOTIDE SEQUENCE</scope>
    <source>
        <strain evidence="1">Expedition CK06-06</strain>
    </source>
</reference>
<sequence length="170" mass="19731">MTTTMSYAYPAPENNFGQQEIYKEAEFCTIDFLVLYRYQPNNTVNYPNAANQILVDSDFRISLILEGYGGIEASFCRNSSSWLVQVFRLRLQNYSDFVATFSPKMISNRIDYLYVSRVMFVDGFHSGWADYGSEKDNWIIRLPDISTSTPLNPYISRIYDNNLTYLLLPI</sequence>
<name>X1KMN6_9ZZZZ</name>
<comment type="caution">
    <text evidence="1">The sequence shown here is derived from an EMBL/GenBank/DDBJ whole genome shotgun (WGS) entry which is preliminary data.</text>
</comment>
<organism evidence="1">
    <name type="scientific">marine sediment metagenome</name>
    <dbReference type="NCBI Taxonomy" id="412755"/>
    <lineage>
        <taxon>unclassified sequences</taxon>
        <taxon>metagenomes</taxon>
        <taxon>ecological metagenomes</taxon>
    </lineage>
</organism>
<proteinExistence type="predicted"/>
<dbReference type="AlphaFoldDB" id="X1KMN6"/>
<protein>
    <submittedName>
        <fullName evidence="1">Uncharacterized protein</fullName>
    </submittedName>
</protein>
<accession>X1KMN6</accession>
<gene>
    <name evidence="1" type="ORF">S06H3_12458</name>
</gene>